<reference evidence="2 3" key="1">
    <citation type="journal article" date="2017" name="Curr. Biol.">
        <title>Genome architecture and evolution of a unichromosomal asexual nematode.</title>
        <authorList>
            <person name="Fradin H."/>
            <person name="Zegar C."/>
            <person name="Gutwein M."/>
            <person name="Lucas J."/>
            <person name="Kovtun M."/>
            <person name="Corcoran D."/>
            <person name="Baugh L.R."/>
            <person name="Kiontke K."/>
            <person name="Gunsalus K."/>
            <person name="Fitch D.H."/>
            <person name="Piano F."/>
        </authorList>
    </citation>
    <scope>NUCLEOTIDE SEQUENCE [LARGE SCALE GENOMIC DNA]</scope>
    <source>
        <strain evidence="2">PF1309</strain>
    </source>
</reference>
<organism evidence="2 3">
    <name type="scientific">Diploscapter pachys</name>
    <dbReference type="NCBI Taxonomy" id="2018661"/>
    <lineage>
        <taxon>Eukaryota</taxon>
        <taxon>Metazoa</taxon>
        <taxon>Ecdysozoa</taxon>
        <taxon>Nematoda</taxon>
        <taxon>Chromadorea</taxon>
        <taxon>Rhabditida</taxon>
        <taxon>Rhabditina</taxon>
        <taxon>Rhabditomorpha</taxon>
        <taxon>Rhabditoidea</taxon>
        <taxon>Rhabditidae</taxon>
        <taxon>Diploscapter</taxon>
    </lineage>
</organism>
<evidence type="ECO:0000256" key="1">
    <source>
        <dbReference type="SAM" id="MobiDB-lite"/>
    </source>
</evidence>
<dbReference type="AlphaFoldDB" id="A0A2A2L0E8"/>
<evidence type="ECO:0000313" key="2">
    <source>
        <dbReference type="EMBL" id="PAV79746.1"/>
    </source>
</evidence>
<feature type="compositionally biased region" description="Low complexity" evidence="1">
    <location>
        <begin position="139"/>
        <end position="149"/>
    </location>
</feature>
<feature type="compositionally biased region" description="Polar residues" evidence="1">
    <location>
        <begin position="81"/>
        <end position="109"/>
    </location>
</feature>
<keyword evidence="3" id="KW-1185">Reference proteome</keyword>
<comment type="caution">
    <text evidence="2">The sequence shown here is derived from an EMBL/GenBank/DDBJ whole genome shotgun (WGS) entry which is preliminary data.</text>
</comment>
<feature type="region of interest" description="Disordered" evidence="1">
    <location>
        <begin position="78"/>
        <end position="191"/>
    </location>
</feature>
<dbReference type="EMBL" id="LIAE01007373">
    <property type="protein sequence ID" value="PAV79746.1"/>
    <property type="molecule type" value="Genomic_DNA"/>
</dbReference>
<gene>
    <name evidence="2" type="ORF">WR25_06576</name>
</gene>
<proteinExistence type="predicted"/>
<name>A0A2A2L0E8_9BILA</name>
<accession>A0A2A2L0E8</accession>
<evidence type="ECO:0000313" key="3">
    <source>
        <dbReference type="Proteomes" id="UP000218231"/>
    </source>
</evidence>
<sequence length="191" mass="20429">MFISRGCDGTPGQPGLDGKRYTCIPGPKALDLVVCQEKTVIQARMDKVTEFWQPGCAGKPGPDAQYCPCPKREEYQVAPPSYQSAPNVQYSPTGGNYGTQNSYGSSSASFPAIRPSGGHGARPSNPYQSRPNYGGGRPSYSGQQSSAGGYRRRIARKPLVGKPLVGKPIAGKPNNKGQSRQRVVGRFVKAH</sequence>
<dbReference type="Proteomes" id="UP000218231">
    <property type="component" value="Unassembled WGS sequence"/>
</dbReference>
<protein>
    <submittedName>
        <fullName evidence="2">Uncharacterized protein</fullName>
    </submittedName>
</protein>